<dbReference type="EMBL" id="VSSQ01032199">
    <property type="protein sequence ID" value="MPM83387.1"/>
    <property type="molecule type" value="Genomic_DNA"/>
</dbReference>
<proteinExistence type="predicted"/>
<protein>
    <submittedName>
        <fullName evidence="1">Uncharacterized protein</fullName>
    </submittedName>
</protein>
<dbReference type="AlphaFoldDB" id="A0A645D2J9"/>
<comment type="caution">
    <text evidence="1">The sequence shown here is derived from an EMBL/GenBank/DDBJ whole genome shotgun (WGS) entry which is preliminary data.</text>
</comment>
<evidence type="ECO:0000313" key="1">
    <source>
        <dbReference type="EMBL" id="MPM83387.1"/>
    </source>
</evidence>
<organism evidence="1">
    <name type="scientific">bioreactor metagenome</name>
    <dbReference type="NCBI Taxonomy" id="1076179"/>
    <lineage>
        <taxon>unclassified sequences</taxon>
        <taxon>metagenomes</taxon>
        <taxon>ecological metagenomes</taxon>
    </lineage>
</organism>
<gene>
    <name evidence="1" type="ORF">SDC9_130451</name>
</gene>
<sequence>MMSTRFRLLICCLVVCGLLIGFAATAFAAPSLHWQTEQVYYDDQGSLIIVGYFYNNGTRTISWINWHTLNVYFRQHNTGWWLQARGVFNDLNLTLYPGESMRWTFRITDVNYAYFDFWNVKWDVNYQYH</sequence>
<reference evidence="1" key="1">
    <citation type="submission" date="2019-08" db="EMBL/GenBank/DDBJ databases">
        <authorList>
            <person name="Kucharzyk K."/>
            <person name="Murdoch R.W."/>
            <person name="Higgins S."/>
            <person name="Loffler F."/>
        </authorList>
    </citation>
    <scope>NUCLEOTIDE SEQUENCE</scope>
</reference>
<name>A0A645D2J9_9ZZZZ</name>
<accession>A0A645D2J9</accession>